<name>A0ABU0YS84_9PROT</name>
<gene>
    <name evidence="5" type="ORF">Q8A70_22955</name>
</gene>
<evidence type="ECO:0000256" key="3">
    <source>
        <dbReference type="ARBA" id="ARBA00023239"/>
    </source>
</evidence>
<evidence type="ECO:0000313" key="5">
    <source>
        <dbReference type="EMBL" id="MDQ7250567.1"/>
    </source>
</evidence>
<dbReference type="InterPro" id="IPR050251">
    <property type="entry name" value="HpcH-HpaI_aldolase"/>
</dbReference>
<organism evidence="5 6">
    <name type="scientific">Dongia sedimenti</name>
    <dbReference type="NCBI Taxonomy" id="3064282"/>
    <lineage>
        <taxon>Bacteria</taxon>
        <taxon>Pseudomonadati</taxon>
        <taxon>Pseudomonadota</taxon>
        <taxon>Alphaproteobacteria</taxon>
        <taxon>Rhodospirillales</taxon>
        <taxon>Dongiaceae</taxon>
        <taxon>Dongia</taxon>
    </lineage>
</organism>
<dbReference type="Pfam" id="PF03328">
    <property type="entry name" value="HpcH_HpaI"/>
    <property type="match status" value="1"/>
</dbReference>
<keyword evidence="3 5" id="KW-0456">Lyase</keyword>
<keyword evidence="6" id="KW-1185">Reference proteome</keyword>
<evidence type="ECO:0000256" key="1">
    <source>
        <dbReference type="ARBA" id="ARBA00005568"/>
    </source>
</evidence>
<dbReference type="EMBL" id="JAUYVI010000007">
    <property type="protein sequence ID" value="MDQ7250567.1"/>
    <property type="molecule type" value="Genomic_DNA"/>
</dbReference>
<feature type="domain" description="HpcH/HpaI aldolase/citrate lyase" evidence="4">
    <location>
        <begin position="18"/>
        <end position="242"/>
    </location>
</feature>
<dbReference type="RefSeq" id="WP_379960003.1">
    <property type="nucleotide sequence ID" value="NZ_JAUYVI010000007.1"/>
</dbReference>
<keyword evidence="2" id="KW-0479">Metal-binding</keyword>
<protein>
    <submittedName>
        <fullName evidence="5">Aldolase/citrate lyase family protein</fullName>
    </submittedName>
</protein>
<comment type="similarity">
    <text evidence="1">Belongs to the HpcH/HpaI aldolase family.</text>
</comment>
<dbReference type="PANTHER" id="PTHR30502:SF0">
    <property type="entry name" value="PHOSPHOENOLPYRUVATE CARBOXYLASE FAMILY PROTEIN"/>
    <property type="match status" value="1"/>
</dbReference>
<dbReference type="InterPro" id="IPR040442">
    <property type="entry name" value="Pyrv_kinase-like_dom_sf"/>
</dbReference>
<evidence type="ECO:0000256" key="2">
    <source>
        <dbReference type="ARBA" id="ARBA00022723"/>
    </source>
</evidence>
<reference evidence="6" key="1">
    <citation type="submission" date="2023-08" db="EMBL/GenBank/DDBJ databases">
        <title>Rhodospirillaceae gen. nov., a novel taxon isolated from the Yangtze River Yuezi River estuary sludge.</title>
        <authorList>
            <person name="Ruan L."/>
        </authorList>
    </citation>
    <scope>NUCLEOTIDE SEQUENCE [LARGE SCALE GENOMIC DNA]</scope>
    <source>
        <strain evidence="6">R-7</strain>
    </source>
</reference>
<evidence type="ECO:0000313" key="6">
    <source>
        <dbReference type="Proteomes" id="UP001230156"/>
    </source>
</evidence>
<dbReference type="Gene3D" id="3.20.20.60">
    <property type="entry name" value="Phosphoenolpyruvate-binding domains"/>
    <property type="match status" value="1"/>
</dbReference>
<dbReference type="InterPro" id="IPR005000">
    <property type="entry name" value="Aldolase/citrate-lyase_domain"/>
</dbReference>
<comment type="caution">
    <text evidence="5">The sequence shown here is derived from an EMBL/GenBank/DDBJ whole genome shotgun (WGS) entry which is preliminary data.</text>
</comment>
<dbReference type="Proteomes" id="UP001230156">
    <property type="component" value="Unassembled WGS sequence"/>
</dbReference>
<dbReference type="PANTHER" id="PTHR30502">
    <property type="entry name" value="2-KETO-3-DEOXY-L-RHAMNONATE ALDOLASE"/>
    <property type="match status" value="1"/>
</dbReference>
<accession>A0ABU0YS84</accession>
<dbReference type="GO" id="GO:0016829">
    <property type="term" value="F:lyase activity"/>
    <property type="evidence" value="ECO:0007669"/>
    <property type="project" value="UniProtKB-KW"/>
</dbReference>
<dbReference type="InterPro" id="IPR015813">
    <property type="entry name" value="Pyrv/PenolPyrv_kinase-like_dom"/>
</dbReference>
<evidence type="ECO:0000259" key="4">
    <source>
        <dbReference type="Pfam" id="PF03328"/>
    </source>
</evidence>
<sequence>MYRENVLKRNLANGEPIFGCWVETGSATNVEILGHAGFDFLLIDLEHGQGDLGDALQMLRAAQLTETPAVIRVPSNDPIFLKRILDAGADSIMIPSVETAAEAEAAVRACRYPPQGSRGYAAGVVRASSYGKVTDYIHRANDNLLLIVQIESAAAAEQAAAIAAVPGIDVAFIGCNDMAGSIGRLEQLDHPDVRALVARTEAAIRSSGKWMGTVPSAGATWQQLFAAGYQMVPVALDVILLRDSAQASVREQRSFQQQRKGDSR</sequence>
<dbReference type="SUPFAM" id="SSF51621">
    <property type="entry name" value="Phosphoenolpyruvate/pyruvate domain"/>
    <property type="match status" value="1"/>
</dbReference>
<proteinExistence type="inferred from homology"/>